<protein>
    <recommendedName>
        <fullName evidence="4">Glycerophosphoryl diester phosphodiesterase membrane domain-containing protein</fullName>
    </recommendedName>
</protein>
<evidence type="ECO:0008006" key="4">
    <source>
        <dbReference type="Google" id="ProtNLM"/>
    </source>
</evidence>
<accession>A0A0G2IWD4</accession>
<dbReference type="Proteomes" id="UP000035067">
    <property type="component" value="Unassembled WGS sequence"/>
</dbReference>
<evidence type="ECO:0000256" key="1">
    <source>
        <dbReference type="SAM" id="Phobius"/>
    </source>
</evidence>
<comment type="caution">
    <text evidence="2">The sequence shown here is derived from an EMBL/GenBank/DDBJ whole genome shotgun (WGS) entry which is preliminary data.</text>
</comment>
<sequence>MVTTFIDTVFSIFLRFTPYYLLEENIGQYSDLQAEVIASFISAIGSLPTTIIANLAGILMMAVPAIYYTTDRCPNPGEIASILSQKPLRYLLAGFQFVIVGVVGLLLCIVPGILVSLTSPLYVHYVFTTDLDLITCLSKSFKGMFQDFGSYFVVSLLCSLVVIGSTLLCFFPVLAALPMTGLYMQNYIHHKGLVRARELA</sequence>
<dbReference type="AlphaFoldDB" id="A0A0G2IWD4"/>
<gene>
    <name evidence="2" type="ORF">TE42_04955</name>
</gene>
<evidence type="ECO:0000313" key="2">
    <source>
        <dbReference type="EMBL" id="KKZ12331.1"/>
    </source>
</evidence>
<keyword evidence="1" id="KW-0812">Transmembrane</keyword>
<keyword evidence="1" id="KW-1133">Transmembrane helix</keyword>
<keyword evidence="1" id="KW-0472">Membrane</keyword>
<feature type="transmembrane region" description="Helical" evidence="1">
    <location>
        <begin position="90"/>
        <end position="114"/>
    </location>
</feature>
<proteinExistence type="predicted"/>
<reference evidence="2 3" key="1">
    <citation type="submission" date="2015-01" db="EMBL/GenBank/DDBJ databases">
        <title>Lifestyle Evolution in Cyanobacterial Symbionts of Sponges.</title>
        <authorList>
            <person name="Burgsdorf I."/>
            <person name="Slaby B.M."/>
            <person name="Handley K.M."/>
            <person name="Haber M."/>
            <person name="Blom J."/>
            <person name="Marshall C.W."/>
            <person name="Gilbert J.A."/>
            <person name="Hentschel U."/>
            <person name="Steindler L."/>
        </authorList>
    </citation>
    <scope>NUCLEOTIDE SEQUENCE [LARGE SCALE GENOMIC DNA]</scope>
    <source>
        <strain evidence="2">SP3</strain>
    </source>
</reference>
<organism evidence="2 3">
    <name type="scientific">Candidatus Synechococcus spongiarum SP3</name>
    <dbReference type="NCBI Taxonomy" id="1604020"/>
    <lineage>
        <taxon>Bacteria</taxon>
        <taxon>Bacillati</taxon>
        <taxon>Cyanobacteriota</taxon>
        <taxon>Cyanophyceae</taxon>
        <taxon>Synechococcales</taxon>
        <taxon>Synechococcaceae</taxon>
        <taxon>Synechococcus</taxon>
    </lineage>
</organism>
<name>A0A0G2IWD4_9SYNE</name>
<dbReference type="EMBL" id="JXQG01000023">
    <property type="protein sequence ID" value="KKZ12331.1"/>
    <property type="molecule type" value="Genomic_DNA"/>
</dbReference>
<dbReference type="PATRIC" id="fig|1604020.3.peg.560"/>
<feature type="transmembrane region" description="Helical" evidence="1">
    <location>
        <begin position="151"/>
        <end position="177"/>
    </location>
</feature>
<evidence type="ECO:0000313" key="3">
    <source>
        <dbReference type="Proteomes" id="UP000035067"/>
    </source>
</evidence>